<dbReference type="InterPro" id="IPR001279">
    <property type="entry name" value="Metallo-B-lactamas"/>
</dbReference>
<protein>
    <submittedName>
        <fullName evidence="3">Glyoxylase-like metal-dependent hydrolase (Beta-lactamase superfamily II)</fullName>
    </submittedName>
</protein>
<dbReference type="EMBL" id="JACHIP010000002">
    <property type="protein sequence ID" value="MBB5056659.1"/>
    <property type="molecule type" value="Genomic_DNA"/>
</dbReference>
<dbReference type="PANTHER" id="PTHR42951">
    <property type="entry name" value="METALLO-BETA-LACTAMASE DOMAIN-CONTAINING"/>
    <property type="match status" value="1"/>
</dbReference>
<feature type="domain" description="Metallo-beta-lactamase" evidence="2">
    <location>
        <begin position="53"/>
        <end position="237"/>
    </location>
</feature>
<dbReference type="PANTHER" id="PTHR42951:SF4">
    <property type="entry name" value="ACYL-COENZYME A THIOESTERASE MBLAC2"/>
    <property type="match status" value="1"/>
</dbReference>
<dbReference type="InterPro" id="IPR050855">
    <property type="entry name" value="NDM-1-like"/>
</dbReference>
<dbReference type="Gene3D" id="3.60.15.10">
    <property type="entry name" value="Ribonuclease Z/Hydroxyacylglutathione hydrolase-like"/>
    <property type="match status" value="1"/>
</dbReference>
<keyword evidence="4" id="KW-1185">Reference proteome</keyword>
<sequence length="318" mass="34337">MTRGWVVGVAAVLYVGTATTAWTQALPAFTLEGLTNGAWAAIDNAAAKADESGSNAGFVIGADGVLVVDTFENPAAAKKMLEAIREKTKLPVKYVVNTHYHLDHVAGNAVFAGAGAVVMAHENVREWERTENLKFFGEKPTAEQKAMVEGLYLPDVTYEREAMAYIGAKHGVELKYMAGHTGGDTVVYDAESNVVFCGDLFWNKTLPNLIDASTKEWIETLDTLVQDHPTAKFVPGHGDHAGGAGDVKAFRDYLAFLRDAIAKAQAGGAKGDAVVKAVLPEIKAKYGDWAFPEFMEPDIQRTDEELRGVKRLPPVAKK</sequence>
<dbReference type="Pfam" id="PF00753">
    <property type="entry name" value="Lactamase_B"/>
    <property type="match status" value="1"/>
</dbReference>
<comment type="caution">
    <text evidence="3">The sequence shown here is derived from an EMBL/GenBank/DDBJ whole genome shotgun (WGS) entry which is preliminary data.</text>
</comment>
<accession>A0A7W8E2Y2</accession>
<dbReference type="CDD" id="cd16282">
    <property type="entry name" value="metallo-hydrolase-like_MBL-fold"/>
    <property type="match status" value="1"/>
</dbReference>
<organism evidence="3 4">
    <name type="scientific">Granulicella aggregans</name>
    <dbReference type="NCBI Taxonomy" id="474949"/>
    <lineage>
        <taxon>Bacteria</taxon>
        <taxon>Pseudomonadati</taxon>
        <taxon>Acidobacteriota</taxon>
        <taxon>Terriglobia</taxon>
        <taxon>Terriglobales</taxon>
        <taxon>Acidobacteriaceae</taxon>
        <taxon>Granulicella</taxon>
    </lineage>
</organism>
<dbReference type="GO" id="GO:0016787">
    <property type="term" value="F:hydrolase activity"/>
    <property type="evidence" value="ECO:0007669"/>
    <property type="project" value="UniProtKB-KW"/>
</dbReference>
<keyword evidence="3" id="KW-0378">Hydrolase</keyword>
<comment type="similarity">
    <text evidence="1">Belongs to the metallo-beta-lactamase superfamily. Class-B beta-lactamase family.</text>
</comment>
<proteinExistence type="inferred from homology"/>
<dbReference type="RefSeq" id="WP_184214749.1">
    <property type="nucleotide sequence ID" value="NZ_JACHIP010000002.1"/>
</dbReference>
<dbReference type="GO" id="GO:0017001">
    <property type="term" value="P:antibiotic catabolic process"/>
    <property type="evidence" value="ECO:0007669"/>
    <property type="project" value="UniProtKB-ARBA"/>
</dbReference>
<dbReference type="SUPFAM" id="SSF56281">
    <property type="entry name" value="Metallo-hydrolase/oxidoreductase"/>
    <property type="match status" value="1"/>
</dbReference>
<dbReference type="AlphaFoldDB" id="A0A7W8E2Y2"/>
<evidence type="ECO:0000259" key="2">
    <source>
        <dbReference type="SMART" id="SM00849"/>
    </source>
</evidence>
<reference evidence="3 4" key="1">
    <citation type="submission" date="2020-08" db="EMBL/GenBank/DDBJ databases">
        <title>Genomic Encyclopedia of Type Strains, Phase IV (KMG-V): Genome sequencing to study the core and pangenomes of soil and plant-associated prokaryotes.</title>
        <authorList>
            <person name="Whitman W."/>
        </authorList>
    </citation>
    <scope>NUCLEOTIDE SEQUENCE [LARGE SCALE GENOMIC DNA]</scope>
    <source>
        <strain evidence="3 4">M8UP14</strain>
    </source>
</reference>
<dbReference type="SMART" id="SM00849">
    <property type="entry name" value="Lactamase_B"/>
    <property type="match status" value="1"/>
</dbReference>
<dbReference type="InterPro" id="IPR036866">
    <property type="entry name" value="RibonucZ/Hydroxyglut_hydro"/>
</dbReference>
<gene>
    <name evidence="3" type="ORF">HDF16_001344</name>
</gene>
<evidence type="ECO:0000313" key="3">
    <source>
        <dbReference type="EMBL" id="MBB5056659.1"/>
    </source>
</evidence>
<evidence type="ECO:0000313" key="4">
    <source>
        <dbReference type="Proteomes" id="UP000540989"/>
    </source>
</evidence>
<dbReference type="Proteomes" id="UP000540989">
    <property type="component" value="Unassembled WGS sequence"/>
</dbReference>
<evidence type="ECO:0000256" key="1">
    <source>
        <dbReference type="ARBA" id="ARBA00005250"/>
    </source>
</evidence>
<name>A0A7W8E2Y2_9BACT</name>